<protein>
    <submittedName>
        <fullName evidence="14">BTB domain-containing protein</fullName>
    </submittedName>
</protein>
<feature type="compositionally biased region" description="Basic and acidic residues" evidence="10">
    <location>
        <begin position="180"/>
        <end position="202"/>
    </location>
</feature>
<keyword evidence="4 11" id="KW-0472">Membrane</keyword>
<sequence>MSSKPLYGKDALTESPKIERELEALHQKSKQATKPIWYSKYILDDPKIGIRYFWGFTVVTTVLFCAAIRRTKTLLPYIFHKNGPPTQQQSPQRMKNGETPEGTKLTGLFSDWTKFTILRGGRKQLGRPPPLSLAEHRLKPHAAPSTAENNGKILSHIIQKSREGSAKPTNSEQFPQRESLTGKEPSRGDEAKEKEQPRRTPVDEIGPGSDYFSDELNADSGLGMNMGMAVGLEVPEGVVQLNVGGTCFLTTIDTLKRDGGALLSQLLTLEGLEMNSKVAKRMSNGTIFIDRDGELFAYILDYLRSGKLLLPENFRELARLREEVQFYQLDELMQQLIPFYNLKYPPKTPTGQNNGSVTLTAAVAAAVAKTNALYETGGFITLGYRGTFAFGRDGQADVKFRKLHRILVCGKAQLCREVFGETLNESRDPDREGTERYTARLYLKHQCLERACDNLAEKGFRLVTACSSGANGLVTAATVQPAISGANSQIQRESGDMEEQRWAHYTEYVFYREPQFALFNSPDQSPRS</sequence>
<evidence type="ECO:0000313" key="13">
    <source>
        <dbReference type="Proteomes" id="UP000887572"/>
    </source>
</evidence>
<dbReference type="InterPro" id="IPR000210">
    <property type="entry name" value="BTB/POZ_dom"/>
</dbReference>
<dbReference type="InterPro" id="IPR003131">
    <property type="entry name" value="T1-type_BTB"/>
</dbReference>
<dbReference type="GO" id="GO:0045211">
    <property type="term" value="C:postsynaptic membrane"/>
    <property type="evidence" value="ECO:0007669"/>
    <property type="project" value="UniProtKB-SubCell"/>
</dbReference>
<dbReference type="WBParaSite" id="Gr19_v10_g13417.t1">
    <property type="protein sequence ID" value="Gr19_v10_g13417.t1"/>
    <property type="gene ID" value="Gr19_v10_g13417"/>
</dbReference>
<dbReference type="CDD" id="cd22204">
    <property type="entry name" value="H1_KCTD12-like"/>
    <property type="match status" value="1"/>
</dbReference>
<keyword evidence="5" id="KW-0628">Postsynaptic cell membrane</keyword>
<keyword evidence="6" id="KW-0966">Cell projection</keyword>
<dbReference type="PANTHER" id="PTHR14499:SF136">
    <property type="entry name" value="GH08630P"/>
    <property type="match status" value="1"/>
</dbReference>
<dbReference type="Proteomes" id="UP000887572">
    <property type="component" value="Unplaced"/>
</dbReference>
<dbReference type="Pfam" id="PF23110">
    <property type="entry name" value="H1_KCTD8_12_16"/>
    <property type="match status" value="1"/>
</dbReference>
<dbReference type="Pfam" id="PF02214">
    <property type="entry name" value="BTB_2"/>
    <property type="match status" value="1"/>
</dbReference>
<evidence type="ECO:0000256" key="3">
    <source>
        <dbReference type="ARBA" id="ARBA00023018"/>
    </source>
</evidence>
<dbReference type="SUPFAM" id="SSF54695">
    <property type="entry name" value="POZ domain"/>
    <property type="match status" value="1"/>
</dbReference>
<feature type="domain" description="BTB" evidence="12">
    <location>
        <begin position="237"/>
        <end position="344"/>
    </location>
</feature>
<evidence type="ECO:0000256" key="6">
    <source>
        <dbReference type="ARBA" id="ARBA00023273"/>
    </source>
</evidence>
<keyword evidence="11" id="KW-1133">Transmembrane helix</keyword>
<evidence type="ECO:0000256" key="4">
    <source>
        <dbReference type="ARBA" id="ARBA00023136"/>
    </source>
</evidence>
<evidence type="ECO:0000256" key="2">
    <source>
        <dbReference type="ARBA" id="ARBA00022553"/>
    </source>
</evidence>
<proteinExistence type="predicted"/>
<dbReference type="GO" id="GO:0051260">
    <property type="term" value="P:protein homooligomerization"/>
    <property type="evidence" value="ECO:0007669"/>
    <property type="project" value="InterPro"/>
</dbReference>
<feature type="region of interest" description="Disordered" evidence="10">
    <location>
        <begin position="82"/>
        <end position="105"/>
    </location>
</feature>
<dbReference type="PANTHER" id="PTHR14499">
    <property type="entry name" value="POTASSIUM CHANNEL TETRAMERIZATION DOMAIN-CONTAINING"/>
    <property type="match status" value="1"/>
</dbReference>
<evidence type="ECO:0000259" key="12">
    <source>
        <dbReference type="SMART" id="SM00225"/>
    </source>
</evidence>
<evidence type="ECO:0000256" key="11">
    <source>
        <dbReference type="SAM" id="Phobius"/>
    </source>
</evidence>
<dbReference type="Gene3D" id="3.30.710.10">
    <property type="entry name" value="Potassium Channel Kv1.1, Chain A"/>
    <property type="match status" value="1"/>
</dbReference>
<organism evidence="13 14">
    <name type="scientific">Globodera rostochiensis</name>
    <name type="common">Golden nematode worm</name>
    <name type="synonym">Heterodera rostochiensis</name>
    <dbReference type="NCBI Taxonomy" id="31243"/>
    <lineage>
        <taxon>Eukaryota</taxon>
        <taxon>Metazoa</taxon>
        <taxon>Ecdysozoa</taxon>
        <taxon>Nematoda</taxon>
        <taxon>Chromadorea</taxon>
        <taxon>Rhabditida</taxon>
        <taxon>Tylenchina</taxon>
        <taxon>Tylenchomorpha</taxon>
        <taxon>Tylenchoidea</taxon>
        <taxon>Heteroderidae</taxon>
        <taxon>Heteroderinae</taxon>
        <taxon>Globodera</taxon>
    </lineage>
</organism>
<keyword evidence="3" id="KW-0770">Synapse</keyword>
<feature type="region of interest" description="Disordered" evidence="10">
    <location>
        <begin position="161"/>
        <end position="217"/>
    </location>
</feature>
<feature type="compositionally biased region" description="Polar residues" evidence="10">
    <location>
        <begin position="167"/>
        <end position="179"/>
    </location>
</feature>
<keyword evidence="11" id="KW-0812">Transmembrane</keyword>
<evidence type="ECO:0000256" key="10">
    <source>
        <dbReference type="SAM" id="MobiDB-lite"/>
    </source>
</evidence>
<dbReference type="GO" id="GO:0042734">
    <property type="term" value="C:presynaptic membrane"/>
    <property type="evidence" value="ECO:0007669"/>
    <property type="project" value="UniProtKB-SubCell"/>
</dbReference>
<dbReference type="InterPro" id="IPR057093">
    <property type="entry name" value="H1_KCTD8_12_16"/>
</dbReference>
<keyword evidence="1" id="KW-1003">Cell membrane</keyword>
<keyword evidence="2" id="KW-0597">Phosphoprotein</keyword>
<evidence type="ECO:0000313" key="14">
    <source>
        <dbReference type="WBParaSite" id="Gr19_v10_g13417.t1"/>
    </source>
</evidence>
<feature type="transmembrane region" description="Helical" evidence="11">
    <location>
        <begin position="48"/>
        <end position="68"/>
    </location>
</feature>
<evidence type="ECO:0000256" key="9">
    <source>
        <dbReference type="ARBA" id="ARBA00057758"/>
    </source>
</evidence>
<evidence type="ECO:0000256" key="5">
    <source>
        <dbReference type="ARBA" id="ARBA00023257"/>
    </source>
</evidence>
<keyword evidence="13" id="KW-1185">Reference proteome</keyword>
<evidence type="ECO:0000256" key="8">
    <source>
        <dbReference type="ARBA" id="ARBA00034111"/>
    </source>
</evidence>
<dbReference type="AlphaFoldDB" id="A0A914H3X7"/>
<reference evidence="14" key="1">
    <citation type="submission" date="2022-11" db="UniProtKB">
        <authorList>
            <consortium name="WormBaseParasite"/>
        </authorList>
    </citation>
    <scope>IDENTIFICATION</scope>
</reference>
<comment type="subcellular location">
    <subcellularLocation>
        <location evidence="7">Postsynaptic cell membrane</location>
    </subcellularLocation>
    <subcellularLocation>
        <location evidence="8">Presynaptic cell membrane</location>
    </subcellularLocation>
</comment>
<dbReference type="InterPro" id="IPR011333">
    <property type="entry name" value="SKP1/BTB/POZ_sf"/>
</dbReference>
<evidence type="ECO:0000256" key="1">
    <source>
        <dbReference type="ARBA" id="ARBA00022475"/>
    </source>
</evidence>
<dbReference type="SMART" id="SM00225">
    <property type="entry name" value="BTB"/>
    <property type="match status" value="1"/>
</dbReference>
<comment type="function">
    <text evidence="9">Auxiliary subunit of GABA-B receptors that determine the pharmacology and kinetics of the receptor response. Increases agonist potency and markedly alter the G-protein signaling of the receptors by accelerating onset and promoting desensitization.</text>
</comment>
<evidence type="ECO:0000256" key="7">
    <source>
        <dbReference type="ARBA" id="ARBA00034100"/>
    </source>
</evidence>
<name>A0A914H3X7_GLORO</name>
<accession>A0A914H3X7</accession>
<feature type="compositionally biased region" description="Polar residues" evidence="10">
    <location>
        <begin position="84"/>
        <end position="93"/>
    </location>
</feature>